<evidence type="ECO:0000256" key="1">
    <source>
        <dbReference type="ARBA" id="ARBA00004651"/>
    </source>
</evidence>
<evidence type="ECO:0000256" key="7">
    <source>
        <dbReference type="SAM" id="Phobius"/>
    </source>
</evidence>
<evidence type="ECO:0000256" key="2">
    <source>
        <dbReference type="ARBA" id="ARBA00006448"/>
    </source>
</evidence>
<comment type="caution">
    <text evidence="9">The sequence shown here is derived from an EMBL/GenBank/DDBJ whole genome shotgun (WGS) entry which is preliminary data.</text>
</comment>
<protein>
    <submittedName>
        <fullName evidence="9">Uncharacterized membrane protein YcaP (DUF421 family)</fullName>
    </submittedName>
</protein>
<dbReference type="Gene3D" id="3.30.240.20">
    <property type="entry name" value="bsu07140 like domains"/>
    <property type="match status" value="2"/>
</dbReference>
<dbReference type="GO" id="GO:0005886">
    <property type="term" value="C:plasma membrane"/>
    <property type="evidence" value="ECO:0007669"/>
    <property type="project" value="UniProtKB-SubCell"/>
</dbReference>
<evidence type="ECO:0000256" key="6">
    <source>
        <dbReference type="ARBA" id="ARBA00023136"/>
    </source>
</evidence>
<evidence type="ECO:0000256" key="5">
    <source>
        <dbReference type="ARBA" id="ARBA00022989"/>
    </source>
</evidence>
<dbReference type="InterPro" id="IPR023090">
    <property type="entry name" value="UPF0702_alpha/beta_dom_sf"/>
</dbReference>
<organism evidence="9 10">
    <name type="scientific">Cytobacillus oceanisediminis</name>
    <dbReference type="NCBI Taxonomy" id="665099"/>
    <lineage>
        <taxon>Bacteria</taxon>
        <taxon>Bacillati</taxon>
        <taxon>Bacillota</taxon>
        <taxon>Bacilli</taxon>
        <taxon>Bacillales</taxon>
        <taxon>Bacillaceae</taxon>
        <taxon>Cytobacillus</taxon>
    </lineage>
</organism>
<evidence type="ECO:0000313" key="9">
    <source>
        <dbReference type="EMBL" id="PWW26443.1"/>
    </source>
</evidence>
<dbReference type="Pfam" id="PF04239">
    <property type="entry name" value="DUF421"/>
    <property type="match status" value="1"/>
</dbReference>
<evidence type="ECO:0000313" key="10">
    <source>
        <dbReference type="Proteomes" id="UP000247150"/>
    </source>
</evidence>
<feature type="domain" description="YetF C-terminal" evidence="8">
    <location>
        <begin position="84"/>
        <end position="204"/>
    </location>
</feature>
<comment type="subcellular location">
    <subcellularLocation>
        <location evidence="1">Cell membrane</location>
        <topology evidence="1">Multi-pass membrane protein</topology>
    </subcellularLocation>
</comment>
<dbReference type="PANTHER" id="PTHR34582:SF6">
    <property type="entry name" value="UPF0702 TRANSMEMBRANE PROTEIN YCAP"/>
    <property type="match status" value="1"/>
</dbReference>
<feature type="transmembrane region" description="Helical" evidence="7">
    <location>
        <begin position="6"/>
        <end position="24"/>
    </location>
</feature>
<keyword evidence="6 7" id="KW-0472">Membrane</keyword>
<keyword evidence="4 7" id="KW-0812">Transmembrane</keyword>
<feature type="transmembrane region" description="Helical" evidence="7">
    <location>
        <begin position="36"/>
        <end position="54"/>
    </location>
</feature>
<dbReference type="AlphaFoldDB" id="A0A2V2ZVD6"/>
<reference evidence="9 10" key="1">
    <citation type="submission" date="2018-05" db="EMBL/GenBank/DDBJ databases">
        <title>Freshwater and sediment microbial communities from various areas in North America, analyzing microbe dynamics in response to fracking.</title>
        <authorList>
            <person name="Lamendella R."/>
        </authorList>
    </citation>
    <scope>NUCLEOTIDE SEQUENCE [LARGE SCALE GENOMIC DNA]</scope>
    <source>
        <strain evidence="9 10">15_TX</strain>
    </source>
</reference>
<dbReference type="EMBL" id="QGTW01000010">
    <property type="protein sequence ID" value="PWW26443.1"/>
    <property type="molecule type" value="Genomic_DNA"/>
</dbReference>
<keyword evidence="5 7" id="KW-1133">Transmembrane helix</keyword>
<comment type="similarity">
    <text evidence="2">Belongs to the UPF0702 family.</text>
</comment>
<evidence type="ECO:0000256" key="4">
    <source>
        <dbReference type="ARBA" id="ARBA00022692"/>
    </source>
</evidence>
<keyword evidence="3" id="KW-1003">Cell membrane</keyword>
<accession>A0A2V2ZVD6</accession>
<name>A0A2V2ZVD6_9BACI</name>
<evidence type="ECO:0000256" key="3">
    <source>
        <dbReference type="ARBA" id="ARBA00022475"/>
    </source>
</evidence>
<dbReference type="InterPro" id="IPR007353">
    <property type="entry name" value="DUF421"/>
</dbReference>
<gene>
    <name evidence="9" type="ORF">DFO73_11011</name>
</gene>
<dbReference type="Proteomes" id="UP000247150">
    <property type="component" value="Unassembled WGS sequence"/>
</dbReference>
<evidence type="ECO:0000259" key="8">
    <source>
        <dbReference type="Pfam" id="PF04239"/>
    </source>
</evidence>
<proteinExistence type="inferred from homology"/>
<sequence length="218" mass="25071">MVVEEYLIIVIRTLFLYAIILLIFRLMGKREIGELSILDLVVYIMIAELAVVAIENPDSQILKNVLPMLLLMIVQIILAIFSLKSKTFRDVVDGKPTIIINKGKIDENAMRKQRYNFDDLLLQLREKDIAKISDVEFAILESSGTLSVFEKKDSQVGGITIPLIIDGTVQKTNLEKINKSDFWLRQELRKQGYKEISKISFCSFENGQFYVDLLDHRK</sequence>
<feature type="transmembrane region" description="Helical" evidence="7">
    <location>
        <begin position="66"/>
        <end position="83"/>
    </location>
</feature>
<dbReference type="PANTHER" id="PTHR34582">
    <property type="entry name" value="UPF0702 TRANSMEMBRANE PROTEIN YCAP"/>
    <property type="match status" value="1"/>
</dbReference>